<dbReference type="Proteomes" id="UP000326396">
    <property type="component" value="Linkage Group LG10"/>
</dbReference>
<sequence>MRRRPTRCYRQIKKKSYLNFQCSHGVLDPKIRICDVGMKKKEFMKSFLCSFGKLAKENVSSEALDATHITCNKKFVCKDAVHLRVGVHLLHVLAINKMLSYVGADRLQTEYSAGIKDDISESFKAKSCRSL</sequence>
<dbReference type="GO" id="GO:0003735">
    <property type="term" value="F:structural constituent of ribosome"/>
    <property type="evidence" value="ECO:0007669"/>
    <property type="project" value="InterPro"/>
</dbReference>
<dbReference type="OrthoDB" id="10258869at2759"/>
<name>A0A5N6PT81_9ASTR</name>
<keyword evidence="2" id="KW-1185">Reference proteome</keyword>
<organism evidence="1 2">
    <name type="scientific">Mikania micrantha</name>
    <name type="common">bitter vine</name>
    <dbReference type="NCBI Taxonomy" id="192012"/>
    <lineage>
        <taxon>Eukaryota</taxon>
        <taxon>Viridiplantae</taxon>
        <taxon>Streptophyta</taxon>
        <taxon>Embryophyta</taxon>
        <taxon>Tracheophyta</taxon>
        <taxon>Spermatophyta</taxon>
        <taxon>Magnoliopsida</taxon>
        <taxon>eudicotyledons</taxon>
        <taxon>Gunneridae</taxon>
        <taxon>Pentapetalae</taxon>
        <taxon>asterids</taxon>
        <taxon>campanulids</taxon>
        <taxon>Asterales</taxon>
        <taxon>Asteraceae</taxon>
        <taxon>Asteroideae</taxon>
        <taxon>Heliantheae alliance</taxon>
        <taxon>Eupatorieae</taxon>
        <taxon>Mikania</taxon>
    </lineage>
</organism>
<gene>
    <name evidence="1" type="ORF">E3N88_04027</name>
</gene>
<dbReference type="InterPro" id="IPR036920">
    <property type="entry name" value="Ribosomal_uL16_sf"/>
</dbReference>
<evidence type="ECO:0000313" key="2">
    <source>
        <dbReference type="Proteomes" id="UP000326396"/>
    </source>
</evidence>
<dbReference type="AlphaFoldDB" id="A0A5N6PT81"/>
<dbReference type="GO" id="GO:0006412">
    <property type="term" value="P:translation"/>
    <property type="evidence" value="ECO:0007669"/>
    <property type="project" value="InterPro"/>
</dbReference>
<evidence type="ECO:0000313" key="1">
    <source>
        <dbReference type="EMBL" id="KAD7116759.1"/>
    </source>
</evidence>
<reference evidence="1 2" key="1">
    <citation type="submission" date="2019-05" db="EMBL/GenBank/DDBJ databases">
        <title>Mikania micrantha, genome provides insights into the molecular mechanism of rapid growth.</title>
        <authorList>
            <person name="Liu B."/>
        </authorList>
    </citation>
    <scope>NUCLEOTIDE SEQUENCE [LARGE SCALE GENOMIC DNA]</scope>
    <source>
        <strain evidence="1">NLD-2019</strain>
        <tissue evidence="1">Leaf</tissue>
    </source>
</reference>
<dbReference type="Gene3D" id="3.90.1170.10">
    <property type="entry name" value="Ribosomal protein L10e/L16"/>
    <property type="match status" value="1"/>
</dbReference>
<dbReference type="InterPro" id="IPR001197">
    <property type="entry name" value="Ribosomal_uL16_euk_arch"/>
</dbReference>
<dbReference type="GO" id="GO:0005840">
    <property type="term" value="C:ribosome"/>
    <property type="evidence" value="ECO:0007669"/>
    <property type="project" value="InterPro"/>
</dbReference>
<accession>A0A5N6PT81</accession>
<protein>
    <submittedName>
        <fullName evidence="1">Uncharacterized protein</fullName>
    </submittedName>
</protein>
<comment type="caution">
    <text evidence="1">The sequence shown here is derived from an EMBL/GenBank/DDBJ whole genome shotgun (WGS) entry which is preliminary data.</text>
</comment>
<dbReference type="PANTHER" id="PTHR11726">
    <property type="entry name" value="60S RIBOSOMAL PROTEIN L10"/>
    <property type="match status" value="1"/>
</dbReference>
<dbReference type="SUPFAM" id="SSF54686">
    <property type="entry name" value="Ribosomal protein L16p/L10e"/>
    <property type="match status" value="1"/>
</dbReference>
<dbReference type="EMBL" id="SZYD01000002">
    <property type="protein sequence ID" value="KAD7116759.1"/>
    <property type="molecule type" value="Genomic_DNA"/>
</dbReference>
<proteinExistence type="predicted"/>